<dbReference type="InterPro" id="IPR054409">
    <property type="entry name" value="X25_BaPul-like"/>
</dbReference>
<feature type="domain" description="Amylopullulanase X25" evidence="3">
    <location>
        <begin position="166"/>
        <end position="254"/>
    </location>
</feature>
<dbReference type="InterPro" id="IPR025745">
    <property type="entry name" value="Mrr-like_N_dom"/>
</dbReference>
<dbReference type="GO" id="GO:0016798">
    <property type="term" value="F:hydrolase activity, acting on glycosyl bonds"/>
    <property type="evidence" value="ECO:0007669"/>
    <property type="project" value="UniProtKB-KW"/>
</dbReference>
<dbReference type="Gene3D" id="2.60.40.10">
    <property type="entry name" value="Immunoglobulins"/>
    <property type="match status" value="1"/>
</dbReference>
<keyword evidence="5" id="KW-1185">Reference proteome</keyword>
<evidence type="ECO:0000259" key="3">
    <source>
        <dbReference type="Pfam" id="PF22058"/>
    </source>
</evidence>
<dbReference type="Proteomes" id="UP001139158">
    <property type="component" value="Unassembled WGS sequence"/>
</dbReference>
<proteinExistence type="predicted"/>
<keyword evidence="4" id="KW-0378">Hydrolase</keyword>
<name>A0A9X1MD35_9MICC</name>
<dbReference type="Pfam" id="PF22058">
    <property type="entry name" value="X25_BaPul_like"/>
    <property type="match status" value="1"/>
</dbReference>
<reference evidence="4" key="1">
    <citation type="submission" date="2021-10" db="EMBL/GenBank/DDBJ databases">
        <title>Novel species in genus Arthrobacter.</title>
        <authorList>
            <person name="Liu Y."/>
        </authorList>
    </citation>
    <scope>NUCLEOTIDE SEQUENCE</scope>
    <source>
        <strain evidence="4">Zg-Y453</strain>
    </source>
</reference>
<dbReference type="InterPro" id="IPR013783">
    <property type="entry name" value="Ig-like_fold"/>
</dbReference>
<evidence type="ECO:0000313" key="4">
    <source>
        <dbReference type="EMBL" id="MCC3297774.1"/>
    </source>
</evidence>
<organism evidence="4 5">
    <name type="scientific">Arthrobacter caoxuetaonis</name>
    <dbReference type="NCBI Taxonomy" id="2886935"/>
    <lineage>
        <taxon>Bacteria</taxon>
        <taxon>Bacillati</taxon>
        <taxon>Actinomycetota</taxon>
        <taxon>Actinomycetes</taxon>
        <taxon>Micrococcales</taxon>
        <taxon>Micrococcaceae</taxon>
        <taxon>Arthrobacter</taxon>
    </lineage>
</organism>
<dbReference type="CDD" id="cd12962">
    <property type="entry name" value="X25_BaPul_like"/>
    <property type="match status" value="1"/>
</dbReference>
<feature type="domain" description="Restriction system protein Mrr-like N-terminal" evidence="2">
    <location>
        <begin position="15"/>
        <end position="97"/>
    </location>
</feature>
<evidence type="ECO:0000256" key="1">
    <source>
        <dbReference type="SAM" id="MobiDB-lite"/>
    </source>
</evidence>
<protein>
    <submittedName>
        <fullName evidence="4">Glycosidase</fullName>
    </submittedName>
</protein>
<dbReference type="AlphaFoldDB" id="A0A9X1MD35"/>
<dbReference type="RefSeq" id="WP_227895650.1">
    <property type="nucleotide sequence ID" value="NZ_CP099466.1"/>
</dbReference>
<evidence type="ECO:0000313" key="5">
    <source>
        <dbReference type="Proteomes" id="UP001139158"/>
    </source>
</evidence>
<gene>
    <name evidence="4" type="ORF">LJ757_08165</name>
</gene>
<dbReference type="Pfam" id="PF14338">
    <property type="entry name" value="Mrr_N"/>
    <property type="match status" value="1"/>
</dbReference>
<dbReference type="GO" id="GO:0005975">
    <property type="term" value="P:carbohydrate metabolic process"/>
    <property type="evidence" value="ECO:0007669"/>
    <property type="project" value="UniProtKB-ARBA"/>
</dbReference>
<dbReference type="EMBL" id="JAJFZV010000007">
    <property type="protein sequence ID" value="MCC3297774.1"/>
    <property type="molecule type" value="Genomic_DNA"/>
</dbReference>
<accession>A0A9X1MD35</accession>
<evidence type="ECO:0000259" key="2">
    <source>
        <dbReference type="Pfam" id="PF14338"/>
    </source>
</evidence>
<comment type="caution">
    <text evidence="4">The sequence shown here is derived from an EMBL/GenBank/DDBJ whole genome shotgun (WGS) entry which is preliminary data.</text>
</comment>
<keyword evidence="4" id="KW-0326">Glycosidase</keyword>
<feature type="region of interest" description="Disordered" evidence="1">
    <location>
        <begin position="140"/>
        <end position="159"/>
    </location>
</feature>
<sequence>MPKKSIENTALRLKAILEILAAHDPSEHGKTSRAEVLRQALEQVPLEEAETALLASGVARGERALVTASTKLVKAGWILKEGRAGWSITGAGRAALAEFPAVEQLQAALHGSRQTIEAVTVSEAQGEAVLEEALVSAEVTPPAAQPHGSHPEENYEGPSFPQPGSVAVPGTFGAVLGGDDWDPGADSVQLGFDRSDELWKLTVDLPPGNYEYKAALNGTWAENYGTCAHFDGANYGFQHAGGPVTFLYDHATHLVVTKPDSV</sequence>